<protein>
    <submittedName>
        <fullName evidence="2">DUF2631 domain-containing protein</fullName>
    </submittedName>
</protein>
<sequence>MASTTPARQAHGEVAKGDAHKAVVVNGVSSDDEPSVAWGWHGHYPKVARLAGFLVAAVCLIMLWGNHVGRQEDIWLVITAVAFFSLSLGSIIRARTSWRR</sequence>
<keyword evidence="1" id="KW-0812">Transmembrane</keyword>
<evidence type="ECO:0000313" key="3">
    <source>
        <dbReference type="Proteomes" id="UP001595947"/>
    </source>
</evidence>
<feature type="transmembrane region" description="Helical" evidence="1">
    <location>
        <begin position="74"/>
        <end position="92"/>
    </location>
</feature>
<evidence type="ECO:0000256" key="1">
    <source>
        <dbReference type="SAM" id="Phobius"/>
    </source>
</evidence>
<organism evidence="2 3">
    <name type="scientific">Actinomycetospora atypica</name>
    <dbReference type="NCBI Taxonomy" id="1290095"/>
    <lineage>
        <taxon>Bacteria</taxon>
        <taxon>Bacillati</taxon>
        <taxon>Actinomycetota</taxon>
        <taxon>Actinomycetes</taxon>
        <taxon>Pseudonocardiales</taxon>
        <taxon>Pseudonocardiaceae</taxon>
        <taxon>Actinomycetospora</taxon>
    </lineage>
</organism>
<dbReference type="RefSeq" id="WP_378038066.1">
    <property type="nucleotide sequence ID" value="NZ_JBHSIV010000026.1"/>
</dbReference>
<feature type="transmembrane region" description="Helical" evidence="1">
    <location>
        <begin position="50"/>
        <end position="68"/>
    </location>
</feature>
<accession>A0ABV9YP78</accession>
<name>A0ABV9YP78_9PSEU</name>
<keyword evidence="1" id="KW-0472">Membrane</keyword>
<dbReference type="InterPro" id="IPR024341">
    <property type="entry name" value="DUF2631"/>
</dbReference>
<proteinExistence type="predicted"/>
<dbReference type="Pfam" id="PF10939">
    <property type="entry name" value="DUF2631"/>
    <property type="match status" value="1"/>
</dbReference>
<reference evidence="3" key="1">
    <citation type="journal article" date="2019" name="Int. J. Syst. Evol. Microbiol.">
        <title>The Global Catalogue of Microorganisms (GCM) 10K type strain sequencing project: providing services to taxonomists for standard genome sequencing and annotation.</title>
        <authorList>
            <consortium name="The Broad Institute Genomics Platform"/>
            <consortium name="The Broad Institute Genome Sequencing Center for Infectious Disease"/>
            <person name="Wu L."/>
            <person name="Ma J."/>
        </authorList>
    </citation>
    <scope>NUCLEOTIDE SEQUENCE [LARGE SCALE GENOMIC DNA]</scope>
    <source>
        <strain evidence="3">CGMCC 4.7093</strain>
    </source>
</reference>
<evidence type="ECO:0000313" key="2">
    <source>
        <dbReference type="EMBL" id="MFC5064725.1"/>
    </source>
</evidence>
<keyword evidence="1" id="KW-1133">Transmembrane helix</keyword>
<keyword evidence="3" id="KW-1185">Reference proteome</keyword>
<gene>
    <name evidence="2" type="ORF">ACFPBZ_21055</name>
</gene>
<comment type="caution">
    <text evidence="2">The sequence shown here is derived from an EMBL/GenBank/DDBJ whole genome shotgun (WGS) entry which is preliminary data.</text>
</comment>
<dbReference type="Proteomes" id="UP001595947">
    <property type="component" value="Unassembled WGS sequence"/>
</dbReference>
<dbReference type="EMBL" id="JBHSIV010000026">
    <property type="protein sequence ID" value="MFC5064725.1"/>
    <property type="molecule type" value="Genomic_DNA"/>
</dbReference>